<dbReference type="Pfam" id="PF07687">
    <property type="entry name" value="M20_dimer"/>
    <property type="match status" value="1"/>
</dbReference>
<gene>
    <name evidence="10" type="ORF">J2Z40_003047</name>
</gene>
<dbReference type="PROSITE" id="PS00759">
    <property type="entry name" value="ARGE_DAPE_CPG2_2"/>
    <property type="match status" value="1"/>
</dbReference>
<keyword evidence="11" id="KW-1185">Reference proteome</keyword>
<organism evidence="10 11">
    <name type="scientific">Cytobacillus eiseniae</name>
    <dbReference type="NCBI Taxonomy" id="762947"/>
    <lineage>
        <taxon>Bacteria</taxon>
        <taxon>Bacillati</taxon>
        <taxon>Bacillota</taxon>
        <taxon>Bacilli</taxon>
        <taxon>Bacillales</taxon>
        <taxon>Bacillaceae</taxon>
        <taxon>Cytobacillus</taxon>
    </lineage>
</organism>
<dbReference type="InterPro" id="IPR010964">
    <property type="entry name" value="M20A_pepV-rel"/>
</dbReference>
<evidence type="ECO:0000313" key="10">
    <source>
        <dbReference type="EMBL" id="MBP2242473.1"/>
    </source>
</evidence>
<dbReference type="SUPFAM" id="SSF53187">
    <property type="entry name" value="Zn-dependent exopeptidases"/>
    <property type="match status" value="1"/>
</dbReference>
<dbReference type="InterPro" id="IPR002933">
    <property type="entry name" value="Peptidase_M20"/>
</dbReference>
<sequence>MNWKEEVQERKDQLLSDLSQLLSIKSIKDPSTASNDAPMGKNIKEALDFMLQTAEEDGFRTNNIEGYIGYAEIGPADASEYISILCHLDVVPATGEWESDPFSPEIREGKLFSRGAIDDKGPTMAAYYALKIIKENDLPLKHRIRIIFGTDEESGMSCMKKYVQVEPKPLTGFAPDAEFPIIHAEKGQINVVLKLNNVKKKNRYELLSFYSGEKGNMVPDHAEAVLQRNELSLIKEKFSSFCNKENLKYSVNLEKNSIRLTIKGKSAHGMEPEKGINAGTKLAKYLASEIRSEPYIQFISERLDDDPNGIELGISFSDDITGPLTVNPGVFRYHSNEKAYLTLNIRCPVETPYLRTIEKLNEVIKDYGFEVEEVREKKPHHVDKEQPIIKILQQAYEHETGENAALLTTGGATYARFIENGVAYGAVFPGKENTAHQKNEYIILEDLYKATAIYARAIYNLANL</sequence>
<proteinExistence type="inferred from homology"/>
<dbReference type="PANTHER" id="PTHR43808:SF31">
    <property type="entry name" value="N-ACETYL-L-CITRULLINE DEACETYLASE"/>
    <property type="match status" value="1"/>
</dbReference>
<keyword evidence="3" id="KW-0645">Protease</keyword>
<name>A0ABS4RHU4_9BACI</name>
<dbReference type="NCBIfam" id="NF005591">
    <property type="entry name" value="PRK07318.1"/>
    <property type="match status" value="1"/>
</dbReference>
<evidence type="ECO:0000256" key="2">
    <source>
        <dbReference type="ARBA" id="ARBA00006247"/>
    </source>
</evidence>
<comment type="similarity">
    <text evidence="2">Belongs to the peptidase M20A family.</text>
</comment>
<comment type="cofactor">
    <cofactor evidence="1">
        <name>Zn(2+)</name>
        <dbReference type="ChEBI" id="CHEBI:29105"/>
    </cofactor>
</comment>
<evidence type="ECO:0000256" key="6">
    <source>
        <dbReference type="ARBA" id="ARBA00022833"/>
    </source>
</evidence>
<dbReference type="Proteomes" id="UP001519293">
    <property type="component" value="Unassembled WGS sequence"/>
</dbReference>
<dbReference type="InterPro" id="IPR011650">
    <property type="entry name" value="Peptidase_M20_dimer"/>
</dbReference>
<dbReference type="EMBL" id="JAGIKZ010000021">
    <property type="protein sequence ID" value="MBP2242473.1"/>
    <property type="molecule type" value="Genomic_DNA"/>
</dbReference>
<evidence type="ECO:0000259" key="9">
    <source>
        <dbReference type="Pfam" id="PF07687"/>
    </source>
</evidence>
<dbReference type="EC" id="3.5.1.18" evidence="10"/>
<comment type="caution">
    <text evidence="10">The sequence shown here is derived from an EMBL/GenBank/DDBJ whole genome shotgun (WGS) entry which is preliminary data.</text>
</comment>
<evidence type="ECO:0000256" key="4">
    <source>
        <dbReference type="ARBA" id="ARBA00022723"/>
    </source>
</evidence>
<protein>
    <submittedName>
        <fullName evidence="10">Succinyl-diaminopimelate desuccinylase</fullName>
        <ecNumber evidence="10">3.5.1.18</ecNumber>
    </submittedName>
</protein>
<keyword evidence="5 10" id="KW-0378">Hydrolase</keyword>
<dbReference type="PANTHER" id="PTHR43808">
    <property type="entry name" value="ACETYLORNITHINE DEACETYLASE"/>
    <property type="match status" value="1"/>
</dbReference>
<reference evidence="10 11" key="1">
    <citation type="submission" date="2021-03" db="EMBL/GenBank/DDBJ databases">
        <title>Genomic Encyclopedia of Type Strains, Phase IV (KMG-IV): sequencing the most valuable type-strain genomes for metagenomic binning, comparative biology and taxonomic classification.</title>
        <authorList>
            <person name="Goeker M."/>
        </authorList>
    </citation>
    <scope>NUCLEOTIDE SEQUENCE [LARGE SCALE GENOMIC DNA]</scope>
    <source>
        <strain evidence="10 11">DSM 26675</strain>
    </source>
</reference>
<dbReference type="RefSeq" id="WP_066397166.1">
    <property type="nucleotide sequence ID" value="NZ_JAGIKZ010000021.1"/>
</dbReference>
<dbReference type="InterPro" id="IPR001261">
    <property type="entry name" value="ArgE/DapE_CS"/>
</dbReference>
<dbReference type="GO" id="GO:0009014">
    <property type="term" value="F:succinyl-diaminopimelate desuccinylase activity"/>
    <property type="evidence" value="ECO:0007669"/>
    <property type="project" value="UniProtKB-EC"/>
</dbReference>
<accession>A0ABS4RHU4</accession>
<feature type="domain" description="Peptidase M20 dimerisation" evidence="9">
    <location>
        <begin position="257"/>
        <end position="360"/>
    </location>
</feature>
<dbReference type="Gene3D" id="3.40.630.10">
    <property type="entry name" value="Zn peptidases"/>
    <property type="match status" value="1"/>
</dbReference>
<evidence type="ECO:0000256" key="1">
    <source>
        <dbReference type="ARBA" id="ARBA00001947"/>
    </source>
</evidence>
<keyword evidence="8" id="KW-0482">Metalloprotease</keyword>
<keyword evidence="6" id="KW-0862">Zinc</keyword>
<evidence type="ECO:0000256" key="7">
    <source>
        <dbReference type="ARBA" id="ARBA00022997"/>
    </source>
</evidence>
<dbReference type="SUPFAM" id="SSF55031">
    <property type="entry name" value="Bacterial exopeptidase dimerisation domain"/>
    <property type="match status" value="1"/>
</dbReference>
<dbReference type="NCBIfam" id="TIGR01887">
    <property type="entry name" value="dipeptidaselike"/>
    <property type="match status" value="1"/>
</dbReference>
<evidence type="ECO:0000256" key="5">
    <source>
        <dbReference type="ARBA" id="ARBA00022801"/>
    </source>
</evidence>
<evidence type="ECO:0000256" key="8">
    <source>
        <dbReference type="ARBA" id="ARBA00023049"/>
    </source>
</evidence>
<keyword evidence="4" id="KW-0479">Metal-binding</keyword>
<evidence type="ECO:0000256" key="3">
    <source>
        <dbReference type="ARBA" id="ARBA00022670"/>
    </source>
</evidence>
<dbReference type="InterPro" id="IPR050072">
    <property type="entry name" value="Peptidase_M20A"/>
</dbReference>
<dbReference type="Gene3D" id="3.30.70.360">
    <property type="match status" value="2"/>
</dbReference>
<dbReference type="Pfam" id="PF01546">
    <property type="entry name" value="Peptidase_M20"/>
    <property type="match status" value="1"/>
</dbReference>
<dbReference type="InterPro" id="IPR036264">
    <property type="entry name" value="Bact_exopeptidase_dim_dom"/>
</dbReference>
<keyword evidence="7" id="KW-0224">Dipeptidase</keyword>
<evidence type="ECO:0000313" key="11">
    <source>
        <dbReference type="Proteomes" id="UP001519293"/>
    </source>
</evidence>